<evidence type="ECO:0000313" key="1">
    <source>
        <dbReference type="EMBL" id="VDM78497.1"/>
    </source>
</evidence>
<protein>
    <submittedName>
        <fullName evidence="1">Uncharacterized protein</fullName>
    </submittedName>
</protein>
<dbReference type="EMBL" id="UYYB01102154">
    <property type="protein sequence ID" value="VDM78497.1"/>
    <property type="molecule type" value="Genomic_DNA"/>
</dbReference>
<sequence>MGSLNGRIRAEIDQILTKGGAWRSQWCHPSAMSNHRILRAKRKKKFCHLVGGREKAVYDGVRLEVLLTTCDAHRGGSSEGL</sequence>
<reference evidence="1 2" key="1">
    <citation type="submission" date="2018-11" db="EMBL/GenBank/DDBJ databases">
        <authorList>
            <consortium name="Pathogen Informatics"/>
        </authorList>
    </citation>
    <scope>NUCLEOTIDE SEQUENCE [LARGE SCALE GENOMIC DNA]</scope>
</reference>
<keyword evidence="2" id="KW-1185">Reference proteome</keyword>
<dbReference type="AlphaFoldDB" id="A0A3P7JQF1"/>
<accession>A0A3P7JQF1</accession>
<gene>
    <name evidence="1" type="ORF">SVUK_LOCUS13495</name>
</gene>
<evidence type="ECO:0000313" key="2">
    <source>
        <dbReference type="Proteomes" id="UP000270094"/>
    </source>
</evidence>
<dbReference type="Proteomes" id="UP000270094">
    <property type="component" value="Unassembled WGS sequence"/>
</dbReference>
<proteinExistence type="predicted"/>
<name>A0A3P7JQF1_STRVU</name>
<organism evidence="1 2">
    <name type="scientific">Strongylus vulgaris</name>
    <name type="common">Blood worm</name>
    <dbReference type="NCBI Taxonomy" id="40348"/>
    <lineage>
        <taxon>Eukaryota</taxon>
        <taxon>Metazoa</taxon>
        <taxon>Ecdysozoa</taxon>
        <taxon>Nematoda</taxon>
        <taxon>Chromadorea</taxon>
        <taxon>Rhabditida</taxon>
        <taxon>Rhabditina</taxon>
        <taxon>Rhabditomorpha</taxon>
        <taxon>Strongyloidea</taxon>
        <taxon>Strongylidae</taxon>
        <taxon>Strongylus</taxon>
    </lineage>
</organism>